<dbReference type="EMBL" id="FPJW01000008">
    <property type="protein sequence ID" value="SFX61757.1"/>
    <property type="molecule type" value="Genomic_DNA"/>
</dbReference>
<protein>
    <submittedName>
        <fullName evidence="6">DNA-binding transcriptional regulator, LysR family</fullName>
    </submittedName>
</protein>
<dbReference type="OrthoDB" id="8839911at2"/>
<sequence length="308" mass="34850">MREMNLRTLDLNLLPVLQALLQERHVSHAAEQLNMSQPAVSRALARLREALQDPLLVRTSRGYDLSSRARQLQPQLNALLQQAEQLIQQPGFDPATDTSLIRLTGLDLELAIYFPPLVQRLRQLAPGLRLETVRQELDTFDMLDRDEVQFSFSGLHPATAESNLHRMVIDEMPMRCIMAADHPLAGRPLTVEAYAAAAHGMVSITGKGPGSMDLALAELGLQRQVMLRLSSFMSVADFCEHTDLIFTLPLRLAERIGHNRALIIQPLPAALEQPPVTFYLYWHSRHHRDPRMIWIREQLLAALHQKNP</sequence>
<dbReference type="CDD" id="cd08417">
    <property type="entry name" value="PBP2_Nitroaromatics_like"/>
    <property type="match status" value="1"/>
</dbReference>
<dbReference type="STRING" id="1122209.SAMN02745752_02267"/>
<organism evidence="6 7">
    <name type="scientific">Marinospirillum alkaliphilum DSM 21637</name>
    <dbReference type="NCBI Taxonomy" id="1122209"/>
    <lineage>
        <taxon>Bacteria</taxon>
        <taxon>Pseudomonadati</taxon>
        <taxon>Pseudomonadota</taxon>
        <taxon>Gammaproteobacteria</taxon>
        <taxon>Oceanospirillales</taxon>
        <taxon>Oceanospirillaceae</taxon>
        <taxon>Marinospirillum</taxon>
    </lineage>
</organism>
<evidence type="ECO:0000256" key="3">
    <source>
        <dbReference type="ARBA" id="ARBA00023125"/>
    </source>
</evidence>
<gene>
    <name evidence="6" type="ORF">SAMN02745752_02267</name>
</gene>
<evidence type="ECO:0000313" key="7">
    <source>
        <dbReference type="Proteomes" id="UP000182350"/>
    </source>
</evidence>
<dbReference type="GO" id="GO:0003677">
    <property type="term" value="F:DNA binding"/>
    <property type="evidence" value="ECO:0007669"/>
    <property type="project" value="UniProtKB-KW"/>
</dbReference>
<dbReference type="InterPro" id="IPR037402">
    <property type="entry name" value="YidZ_PBP2"/>
</dbReference>
<dbReference type="InterPro" id="IPR036388">
    <property type="entry name" value="WH-like_DNA-bd_sf"/>
</dbReference>
<dbReference type="PANTHER" id="PTHR30118">
    <property type="entry name" value="HTH-TYPE TRANSCRIPTIONAL REGULATOR LEUO-RELATED"/>
    <property type="match status" value="1"/>
</dbReference>
<dbReference type="InterPro" id="IPR000847">
    <property type="entry name" value="LysR_HTH_N"/>
</dbReference>
<comment type="similarity">
    <text evidence="1">Belongs to the LysR transcriptional regulatory family.</text>
</comment>
<dbReference type="PRINTS" id="PR00039">
    <property type="entry name" value="HTHLYSR"/>
</dbReference>
<dbReference type="InterPro" id="IPR005119">
    <property type="entry name" value="LysR_subst-bd"/>
</dbReference>
<keyword evidence="2" id="KW-0805">Transcription regulation</keyword>
<evidence type="ECO:0000256" key="4">
    <source>
        <dbReference type="ARBA" id="ARBA00023163"/>
    </source>
</evidence>
<proteinExistence type="inferred from homology"/>
<dbReference type="InterPro" id="IPR050389">
    <property type="entry name" value="LysR-type_TF"/>
</dbReference>
<dbReference type="Gene3D" id="1.10.10.10">
    <property type="entry name" value="Winged helix-like DNA-binding domain superfamily/Winged helix DNA-binding domain"/>
    <property type="match status" value="1"/>
</dbReference>
<dbReference type="Pfam" id="PF00126">
    <property type="entry name" value="HTH_1"/>
    <property type="match status" value="1"/>
</dbReference>
<keyword evidence="7" id="KW-1185">Reference proteome</keyword>
<dbReference type="PANTHER" id="PTHR30118:SF15">
    <property type="entry name" value="TRANSCRIPTIONAL REGULATORY PROTEIN"/>
    <property type="match status" value="1"/>
</dbReference>
<dbReference type="AlphaFoldDB" id="A0A1K1YJZ9"/>
<name>A0A1K1YJZ9_9GAMM</name>
<dbReference type="SUPFAM" id="SSF53850">
    <property type="entry name" value="Periplasmic binding protein-like II"/>
    <property type="match status" value="1"/>
</dbReference>
<evidence type="ECO:0000256" key="2">
    <source>
        <dbReference type="ARBA" id="ARBA00023015"/>
    </source>
</evidence>
<reference evidence="6 7" key="1">
    <citation type="submission" date="2016-11" db="EMBL/GenBank/DDBJ databases">
        <authorList>
            <person name="Jaros S."/>
            <person name="Januszkiewicz K."/>
            <person name="Wedrychowicz H."/>
        </authorList>
    </citation>
    <scope>NUCLEOTIDE SEQUENCE [LARGE SCALE GENOMIC DNA]</scope>
    <source>
        <strain evidence="6 7">DSM 21637</strain>
    </source>
</reference>
<dbReference type="GO" id="GO:0003700">
    <property type="term" value="F:DNA-binding transcription factor activity"/>
    <property type="evidence" value="ECO:0007669"/>
    <property type="project" value="InterPro"/>
</dbReference>
<dbReference type="Proteomes" id="UP000182350">
    <property type="component" value="Unassembled WGS sequence"/>
</dbReference>
<keyword evidence="3 6" id="KW-0238">DNA-binding</keyword>
<dbReference type="SUPFAM" id="SSF46785">
    <property type="entry name" value="Winged helix' DNA-binding domain"/>
    <property type="match status" value="1"/>
</dbReference>
<dbReference type="Gene3D" id="3.40.190.10">
    <property type="entry name" value="Periplasmic binding protein-like II"/>
    <property type="match status" value="2"/>
</dbReference>
<evidence type="ECO:0000313" key="6">
    <source>
        <dbReference type="EMBL" id="SFX61757.1"/>
    </source>
</evidence>
<dbReference type="PROSITE" id="PS50931">
    <property type="entry name" value="HTH_LYSR"/>
    <property type="match status" value="1"/>
</dbReference>
<dbReference type="RefSeq" id="WP_072326578.1">
    <property type="nucleotide sequence ID" value="NZ_FPJW01000008.1"/>
</dbReference>
<evidence type="ECO:0000259" key="5">
    <source>
        <dbReference type="PROSITE" id="PS50931"/>
    </source>
</evidence>
<evidence type="ECO:0000256" key="1">
    <source>
        <dbReference type="ARBA" id="ARBA00009437"/>
    </source>
</evidence>
<keyword evidence="4" id="KW-0804">Transcription</keyword>
<dbReference type="Pfam" id="PF03466">
    <property type="entry name" value="LysR_substrate"/>
    <property type="match status" value="1"/>
</dbReference>
<accession>A0A1K1YJZ9</accession>
<dbReference type="InterPro" id="IPR036390">
    <property type="entry name" value="WH_DNA-bd_sf"/>
</dbReference>
<feature type="domain" description="HTH lysR-type" evidence="5">
    <location>
        <begin position="9"/>
        <end position="66"/>
    </location>
</feature>